<evidence type="ECO:0000256" key="7">
    <source>
        <dbReference type="SAM" id="Coils"/>
    </source>
</evidence>
<comment type="subunit">
    <text evidence="2 5">Heterohexamer of two alpha and four beta subunits.</text>
</comment>
<reference evidence="8 9" key="1">
    <citation type="journal article" date="2013" name="Genome Announc.">
        <title>Draft Genome Sequence of a Highly Flagellated, Fast-Swimming Archaeon, Methanocaldococcus villosus Strain KIN24-T80 (DSM 22612).</title>
        <authorList>
            <person name="Thennarasu S."/>
            <person name="Polireddy D."/>
            <person name="Antony A."/>
            <person name="Yada M.R."/>
            <person name="Algarawi S."/>
            <person name="Sivakumar N."/>
        </authorList>
    </citation>
    <scope>NUCLEOTIDE SEQUENCE [LARGE SCALE GENOMIC DNA]</scope>
    <source>
        <strain evidence="8 9">KIN24-T80</strain>
    </source>
</reference>
<comment type="caution">
    <text evidence="8">The sequence shown here is derived from an EMBL/GenBank/DDBJ whole genome shotgun (WGS) entry which is preliminary data.</text>
</comment>
<feature type="coiled-coil region" evidence="7">
    <location>
        <begin position="84"/>
        <end position="136"/>
    </location>
</feature>
<evidence type="ECO:0000256" key="6">
    <source>
        <dbReference type="NCBIfam" id="TIGR00293"/>
    </source>
</evidence>
<dbReference type="InterPro" id="IPR004127">
    <property type="entry name" value="Prefoldin_subunit_alpha"/>
</dbReference>
<dbReference type="HAMAP" id="MF_00308">
    <property type="entry name" value="PfdA"/>
    <property type="match status" value="1"/>
</dbReference>
<evidence type="ECO:0000313" key="8">
    <source>
        <dbReference type="EMBL" id="ENN96598.1"/>
    </source>
</evidence>
<dbReference type="CDD" id="cd23160">
    <property type="entry name" value="Prefoldin_alpha_GimC"/>
    <property type="match status" value="1"/>
</dbReference>
<dbReference type="GO" id="GO:0016272">
    <property type="term" value="C:prefoldin complex"/>
    <property type="evidence" value="ECO:0007669"/>
    <property type="project" value="UniProtKB-UniRule"/>
</dbReference>
<dbReference type="Proteomes" id="UP000053695">
    <property type="component" value="Unassembled WGS sequence"/>
</dbReference>
<dbReference type="Gene3D" id="1.10.287.370">
    <property type="match status" value="1"/>
</dbReference>
<gene>
    <name evidence="5" type="primary">pfdA</name>
    <name evidence="8" type="ORF">J422_01318</name>
</gene>
<dbReference type="GO" id="GO:0005737">
    <property type="term" value="C:cytoplasm"/>
    <property type="evidence" value="ECO:0007669"/>
    <property type="project" value="UniProtKB-SubCell"/>
</dbReference>
<proteinExistence type="inferred from homology"/>
<comment type="similarity">
    <text evidence="1">Belongs to the prefoldin subunit alpha family.</text>
</comment>
<accession>N6V2Y8</accession>
<evidence type="ECO:0000256" key="4">
    <source>
        <dbReference type="ARBA" id="ARBA00025077"/>
    </source>
</evidence>
<protein>
    <recommendedName>
        <fullName evidence="5 6">Prefoldin subunit alpha</fullName>
    </recommendedName>
    <alternativeName>
        <fullName evidence="5">GimC subunit alpha</fullName>
    </alternativeName>
</protein>
<keyword evidence="9" id="KW-1185">Reference proteome</keyword>
<keyword evidence="3 5" id="KW-0143">Chaperone</keyword>
<comment type="function">
    <text evidence="4 5">Molecular chaperone capable of stabilizing a range of proteins. Seems to fulfill an ATP-independent, HSP70-like function in archaeal de novo protein folding.</text>
</comment>
<comment type="subcellular location">
    <subcellularLocation>
        <location evidence="5">Cytoplasm</location>
    </subcellularLocation>
</comment>
<feature type="coiled-coil region" evidence="7">
    <location>
        <begin position="4"/>
        <end position="48"/>
    </location>
</feature>
<dbReference type="STRING" id="1069083.GCA_000371805_00026"/>
<dbReference type="OrthoDB" id="10045at2157"/>
<dbReference type="EMBL" id="APMM01000009">
    <property type="protein sequence ID" value="ENN96598.1"/>
    <property type="molecule type" value="Genomic_DNA"/>
</dbReference>
<dbReference type="PATRIC" id="fig|1069083.5.peg.258"/>
<dbReference type="SUPFAM" id="SSF46579">
    <property type="entry name" value="Prefoldin"/>
    <property type="match status" value="1"/>
</dbReference>
<dbReference type="NCBIfam" id="TIGR00293">
    <property type="entry name" value="prefoldin subunit alpha"/>
    <property type="match status" value="1"/>
</dbReference>
<keyword evidence="5" id="KW-0963">Cytoplasm</keyword>
<evidence type="ECO:0000313" key="9">
    <source>
        <dbReference type="Proteomes" id="UP000053695"/>
    </source>
</evidence>
<name>N6V2Y8_9EURY</name>
<comment type="similarity">
    <text evidence="5">Belongs to the prefoldin alpha subunit family.</text>
</comment>
<evidence type="ECO:0000256" key="3">
    <source>
        <dbReference type="ARBA" id="ARBA00023186"/>
    </source>
</evidence>
<sequence length="136" mass="15842">MKNLEQKAMAYEMYSQQLQAIQNEIASIRALKNEINKTIETIENIKLDEETLIPVGPGVFLKAKIIEDKALLGIKSDLFIEKPFNETIEKLKNKLDELDKVEKEGIKRIEELSKIILELRKELEEAMKKEKEKKEQ</sequence>
<evidence type="ECO:0000256" key="2">
    <source>
        <dbReference type="ARBA" id="ARBA00011716"/>
    </source>
</evidence>
<dbReference type="AlphaFoldDB" id="N6V2Y8"/>
<dbReference type="GO" id="GO:0006457">
    <property type="term" value="P:protein folding"/>
    <property type="evidence" value="ECO:0007669"/>
    <property type="project" value="UniProtKB-UniRule"/>
</dbReference>
<dbReference type="Pfam" id="PF02996">
    <property type="entry name" value="Prefoldin"/>
    <property type="match status" value="1"/>
</dbReference>
<dbReference type="GO" id="GO:0051082">
    <property type="term" value="F:unfolded protein binding"/>
    <property type="evidence" value="ECO:0007669"/>
    <property type="project" value="UniProtKB-UniRule"/>
</dbReference>
<evidence type="ECO:0000256" key="5">
    <source>
        <dbReference type="HAMAP-Rule" id="MF_00308"/>
    </source>
</evidence>
<dbReference type="InterPro" id="IPR009053">
    <property type="entry name" value="Prefoldin"/>
</dbReference>
<evidence type="ECO:0000256" key="1">
    <source>
        <dbReference type="ARBA" id="ARBA00010048"/>
    </source>
</evidence>
<organism evidence="8 9">
    <name type="scientific">Methanocaldococcus villosus KIN24-T80</name>
    <dbReference type="NCBI Taxonomy" id="1069083"/>
    <lineage>
        <taxon>Archaea</taxon>
        <taxon>Methanobacteriati</taxon>
        <taxon>Methanobacteriota</taxon>
        <taxon>Methanomada group</taxon>
        <taxon>Methanococci</taxon>
        <taxon>Methanococcales</taxon>
        <taxon>Methanocaldococcaceae</taxon>
        <taxon>Methanocaldococcus</taxon>
    </lineage>
</organism>
<dbReference type="InterPro" id="IPR011599">
    <property type="entry name" value="PFD_alpha_archaea"/>
</dbReference>
<keyword evidence="7" id="KW-0175">Coiled coil</keyword>
<dbReference type="RefSeq" id="WP_004589927.1">
    <property type="nucleotide sequence ID" value="NZ_APMM01000009.1"/>
</dbReference>